<name>A0A0P7ZLP9_9CYAN</name>
<dbReference type="EMBL" id="LJZR01000009">
    <property type="protein sequence ID" value="KPQ35900.1"/>
    <property type="molecule type" value="Genomic_DNA"/>
</dbReference>
<comment type="caution">
    <text evidence="2">The sequence shown here is derived from an EMBL/GenBank/DDBJ whole genome shotgun (WGS) entry which is preliminary data.</text>
</comment>
<sequence>MGQFIRLSKKALGQKSGQKSLKKKKPHATLGRNQAKEQSPVYCNLYISKSTVGGTNK</sequence>
<organism evidence="2 3">
    <name type="scientific">Phormidesmis priestleyi Ana</name>
    <dbReference type="NCBI Taxonomy" id="1666911"/>
    <lineage>
        <taxon>Bacteria</taxon>
        <taxon>Bacillati</taxon>
        <taxon>Cyanobacteriota</taxon>
        <taxon>Cyanophyceae</taxon>
        <taxon>Leptolyngbyales</taxon>
        <taxon>Leptolyngbyaceae</taxon>
        <taxon>Phormidesmis</taxon>
    </lineage>
</organism>
<protein>
    <submittedName>
        <fullName evidence="2">Uncharacterized protein</fullName>
    </submittedName>
</protein>
<dbReference type="Proteomes" id="UP000050465">
    <property type="component" value="Unassembled WGS sequence"/>
</dbReference>
<proteinExistence type="predicted"/>
<dbReference type="AlphaFoldDB" id="A0A0P7ZLP9"/>
<gene>
    <name evidence="2" type="ORF">HLUCCA11_08370</name>
</gene>
<evidence type="ECO:0000313" key="2">
    <source>
        <dbReference type="EMBL" id="KPQ35900.1"/>
    </source>
</evidence>
<evidence type="ECO:0000256" key="1">
    <source>
        <dbReference type="SAM" id="MobiDB-lite"/>
    </source>
</evidence>
<accession>A0A0P7ZLP9</accession>
<evidence type="ECO:0000313" key="3">
    <source>
        <dbReference type="Proteomes" id="UP000050465"/>
    </source>
</evidence>
<feature type="region of interest" description="Disordered" evidence="1">
    <location>
        <begin position="1"/>
        <end position="36"/>
    </location>
</feature>
<reference evidence="2 3" key="1">
    <citation type="submission" date="2015-09" db="EMBL/GenBank/DDBJ databases">
        <title>Identification and resolution of microdiversity through metagenomic sequencing of parallel consortia.</title>
        <authorList>
            <person name="Nelson W.C."/>
            <person name="Romine M.F."/>
            <person name="Lindemann S.R."/>
        </authorList>
    </citation>
    <scope>NUCLEOTIDE SEQUENCE [LARGE SCALE GENOMIC DNA]</scope>
    <source>
        <strain evidence="2">Ana</strain>
    </source>
</reference>
<dbReference type="STRING" id="1666911.HLUCCA11_08370"/>